<dbReference type="AlphaFoldDB" id="A0A381DLF0"/>
<keyword evidence="3" id="KW-1185">Reference proteome</keyword>
<evidence type="ECO:0000256" key="1">
    <source>
        <dbReference type="SAM" id="SignalP"/>
    </source>
</evidence>
<evidence type="ECO:0000313" key="2">
    <source>
        <dbReference type="EMBL" id="SUX11533.1"/>
    </source>
</evidence>
<feature type="chain" id="PRO_5035326932" evidence="1">
    <location>
        <begin position="22"/>
        <end position="92"/>
    </location>
</feature>
<dbReference type="EMBL" id="UFVD01000001">
    <property type="protein sequence ID" value="SUX11533.1"/>
    <property type="molecule type" value="Genomic_DNA"/>
</dbReference>
<dbReference type="GeneID" id="93090400"/>
<accession>A0A381DLF0</accession>
<protein>
    <submittedName>
        <fullName evidence="2">Uncharacterized protein</fullName>
    </submittedName>
</protein>
<gene>
    <name evidence="2" type="ORF">NCTC12475_01762</name>
</gene>
<evidence type="ECO:0000313" key="3">
    <source>
        <dbReference type="Proteomes" id="UP000254920"/>
    </source>
</evidence>
<organism evidence="2 3">
    <name type="scientific">Campylobacter sputorum subsp. sputorum</name>
    <dbReference type="NCBI Taxonomy" id="32024"/>
    <lineage>
        <taxon>Bacteria</taxon>
        <taxon>Pseudomonadati</taxon>
        <taxon>Campylobacterota</taxon>
        <taxon>Epsilonproteobacteria</taxon>
        <taxon>Campylobacterales</taxon>
        <taxon>Campylobacteraceae</taxon>
        <taxon>Campylobacter</taxon>
    </lineage>
</organism>
<proteinExistence type="predicted"/>
<dbReference type="RefSeq" id="WP_089182253.1">
    <property type="nucleotide sequence ID" value="NZ_CP043427.1"/>
</dbReference>
<feature type="signal peptide" evidence="1">
    <location>
        <begin position="1"/>
        <end position="21"/>
    </location>
</feature>
<keyword evidence="1" id="KW-0732">Signal</keyword>
<reference evidence="2 3" key="1">
    <citation type="submission" date="2018-06" db="EMBL/GenBank/DDBJ databases">
        <authorList>
            <consortium name="Pathogen Informatics"/>
            <person name="Doyle S."/>
        </authorList>
    </citation>
    <scope>NUCLEOTIDE SEQUENCE [LARGE SCALE GENOMIC DNA]</scope>
    <source>
        <strain evidence="2 3">NCTC12475</strain>
    </source>
</reference>
<dbReference type="Proteomes" id="UP000254920">
    <property type="component" value="Unassembled WGS sequence"/>
</dbReference>
<sequence length="92" mass="10785">MKKFILVLFLAINLQAYYCYAPTLPICLQSYGSFDYSFCKIQTENYLRELNDYYDCILKETQKELEELAEQINKAKQNAIEVFNCKASGNCR</sequence>
<name>A0A381DLF0_9BACT</name>